<dbReference type="GO" id="GO:0006805">
    <property type="term" value="P:xenobiotic metabolic process"/>
    <property type="evidence" value="ECO:0007669"/>
    <property type="project" value="TreeGrafter"/>
</dbReference>
<keyword evidence="3" id="KW-0479">Metal-binding</keyword>
<reference evidence="6" key="1">
    <citation type="submission" date="2019-09" db="EMBL/GenBank/DDBJ databases">
        <title>Bird 10,000 Genomes (B10K) Project - Family phase.</title>
        <authorList>
            <person name="Zhang G."/>
        </authorList>
    </citation>
    <scope>NUCLEOTIDE SEQUENCE</scope>
    <source>
        <strain evidence="6">B10K-DU-001-30</strain>
        <tissue evidence="6">Muscle</tissue>
    </source>
</reference>
<dbReference type="GO" id="GO:0020037">
    <property type="term" value="F:heme binding"/>
    <property type="evidence" value="ECO:0007669"/>
    <property type="project" value="InterPro"/>
</dbReference>
<evidence type="ECO:0000313" key="6">
    <source>
        <dbReference type="EMBL" id="NXP81194.1"/>
    </source>
</evidence>
<dbReference type="GO" id="GO:0005737">
    <property type="term" value="C:cytoplasm"/>
    <property type="evidence" value="ECO:0007669"/>
    <property type="project" value="TreeGrafter"/>
</dbReference>
<evidence type="ECO:0000256" key="1">
    <source>
        <dbReference type="ARBA" id="ARBA00001971"/>
    </source>
</evidence>
<dbReference type="InterPro" id="IPR036396">
    <property type="entry name" value="Cyt_P450_sf"/>
</dbReference>
<dbReference type="GO" id="GO:0006082">
    <property type="term" value="P:organic acid metabolic process"/>
    <property type="evidence" value="ECO:0007669"/>
    <property type="project" value="TreeGrafter"/>
</dbReference>
<sequence length="364" mass="41618">MLLFLWDSISFQMLLIFLTIFLLIADYLKRRKPKNYPPSPLALPFIGHLYLMDFKDPIKTVQKLTEKYGNIFSTHVGGTSFVFVSGQQLIKEVLINQGEVFMDRPDVPLDKEIFSSKGLISSNGLLWKQQRRFTLSTLRNFGLGKRSLEERIQEECQYLVDAFGEEQENPFNPHFQLTNAVSNIICSITFGNRAALSVCLPLMQLLVKGDSSNSFQEENLVACVLDLLFAGTETTATTLRWALLYMAIHPEIQARVQSEIDLVIRQMRQPALEDRDRMPYTNAVIHEVQRIGNIIPFNVPRAPTKDTVVGGYTIPKGTFTMINLTSLMLDMKEWETPHTFNPGHFLKDGQFQRKELFIPFSMGK</sequence>
<dbReference type="Proteomes" id="UP000611227">
    <property type="component" value="Unassembled WGS sequence"/>
</dbReference>
<dbReference type="GO" id="GO:0016712">
    <property type="term" value="F:oxidoreductase activity, acting on paired donors, with incorporation or reduction of molecular oxygen, reduced flavin or flavoprotein as one donor, and incorporation of one atom of oxygen"/>
    <property type="evidence" value="ECO:0007669"/>
    <property type="project" value="TreeGrafter"/>
</dbReference>
<dbReference type="EMBL" id="WBNM01039481">
    <property type="protein sequence ID" value="NXP81194.1"/>
    <property type="molecule type" value="Genomic_DNA"/>
</dbReference>
<keyword evidence="5" id="KW-1133">Transmembrane helix</keyword>
<dbReference type="SUPFAM" id="SSF48264">
    <property type="entry name" value="Cytochrome P450"/>
    <property type="match status" value="1"/>
</dbReference>
<evidence type="ECO:0000256" key="4">
    <source>
        <dbReference type="ARBA" id="ARBA00023004"/>
    </source>
</evidence>
<dbReference type="Pfam" id="PF00067">
    <property type="entry name" value="p450"/>
    <property type="match status" value="2"/>
</dbReference>
<keyword evidence="4" id="KW-0408">Iron</keyword>
<keyword evidence="5" id="KW-0812">Transmembrane</keyword>
<evidence type="ECO:0000256" key="5">
    <source>
        <dbReference type="SAM" id="Phobius"/>
    </source>
</evidence>
<dbReference type="InterPro" id="IPR001128">
    <property type="entry name" value="Cyt_P450"/>
</dbReference>
<dbReference type="Gene3D" id="1.10.630.10">
    <property type="entry name" value="Cytochrome P450"/>
    <property type="match status" value="2"/>
</dbReference>
<dbReference type="AlphaFoldDB" id="A0A852CKS1"/>
<name>A0A852CKS1_9PICI</name>
<proteinExistence type="inferred from homology"/>
<protein>
    <submittedName>
        <fullName evidence="6">CP2U1 protein</fullName>
    </submittedName>
</protein>
<dbReference type="InterPro" id="IPR050182">
    <property type="entry name" value="Cytochrome_P450_fam2"/>
</dbReference>
<dbReference type="PRINTS" id="PR00463">
    <property type="entry name" value="EP450I"/>
</dbReference>
<organism evidence="6 7">
    <name type="scientific">Ramphastos sulfuratus</name>
    <dbReference type="NCBI Taxonomy" id="322582"/>
    <lineage>
        <taxon>Eukaryota</taxon>
        <taxon>Metazoa</taxon>
        <taxon>Chordata</taxon>
        <taxon>Craniata</taxon>
        <taxon>Vertebrata</taxon>
        <taxon>Euteleostomi</taxon>
        <taxon>Archelosauria</taxon>
        <taxon>Archosauria</taxon>
        <taxon>Dinosauria</taxon>
        <taxon>Saurischia</taxon>
        <taxon>Theropoda</taxon>
        <taxon>Coelurosauria</taxon>
        <taxon>Aves</taxon>
        <taxon>Neognathae</taxon>
        <taxon>Neoaves</taxon>
        <taxon>Telluraves</taxon>
        <taxon>Coraciimorphae</taxon>
        <taxon>Piciformes</taxon>
        <taxon>Ramphastidae</taxon>
        <taxon>Ramphastos</taxon>
    </lineage>
</organism>
<feature type="transmembrane region" description="Helical" evidence="5">
    <location>
        <begin position="6"/>
        <end position="28"/>
    </location>
</feature>
<evidence type="ECO:0000256" key="3">
    <source>
        <dbReference type="ARBA" id="ARBA00022723"/>
    </source>
</evidence>
<dbReference type="PANTHER" id="PTHR24300:SF177">
    <property type="entry name" value="CYTOCHROME P450 2J2"/>
    <property type="match status" value="1"/>
</dbReference>
<evidence type="ECO:0000313" key="7">
    <source>
        <dbReference type="Proteomes" id="UP000611227"/>
    </source>
</evidence>
<keyword evidence="7" id="KW-1185">Reference proteome</keyword>
<gene>
    <name evidence="6" type="primary">Cyp2u1_1</name>
    <name evidence="6" type="ORF">RAMSUL_R07917</name>
</gene>
<keyword evidence="5" id="KW-0472">Membrane</keyword>
<comment type="cofactor">
    <cofactor evidence="1">
        <name>heme</name>
        <dbReference type="ChEBI" id="CHEBI:30413"/>
    </cofactor>
</comment>
<feature type="non-terminal residue" evidence="6">
    <location>
        <position position="364"/>
    </location>
</feature>
<accession>A0A852CKS1</accession>
<dbReference type="PRINTS" id="PR00385">
    <property type="entry name" value="P450"/>
</dbReference>
<comment type="caution">
    <text evidence="6">The sequence shown here is derived from an EMBL/GenBank/DDBJ whole genome shotgun (WGS) entry which is preliminary data.</text>
</comment>
<dbReference type="GO" id="GO:0005506">
    <property type="term" value="F:iron ion binding"/>
    <property type="evidence" value="ECO:0007669"/>
    <property type="project" value="InterPro"/>
</dbReference>
<dbReference type="InterPro" id="IPR002401">
    <property type="entry name" value="Cyt_P450_E_grp-I"/>
</dbReference>
<evidence type="ECO:0000256" key="2">
    <source>
        <dbReference type="ARBA" id="ARBA00010617"/>
    </source>
</evidence>
<comment type="similarity">
    <text evidence="2">Belongs to the cytochrome P450 family.</text>
</comment>
<dbReference type="PANTHER" id="PTHR24300">
    <property type="entry name" value="CYTOCHROME P450 508A4-RELATED"/>
    <property type="match status" value="1"/>
</dbReference>
<feature type="non-terminal residue" evidence="6">
    <location>
        <position position="1"/>
    </location>
</feature>